<dbReference type="SUPFAM" id="SSF52540">
    <property type="entry name" value="P-loop containing nucleoside triphosphate hydrolases"/>
    <property type="match status" value="1"/>
</dbReference>
<organism evidence="3 4">
    <name type="scientific">Blautia producta</name>
    <dbReference type="NCBI Taxonomy" id="33035"/>
    <lineage>
        <taxon>Bacteria</taxon>
        <taxon>Bacillati</taxon>
        <taxon>Bacillota</taxon>
        <taxon>Clostridia</taxon>
        <taxon>Lachnospirales</taxon>
        <taxon>Lachnospiraceae</taxon>
        <taxon>Blautia</taxon>
    </lineage>
</organism>
<dbReference type="PROSITE" id="PS50005">
    <property type="entry name" value="TPR"/>
    <property type="match status" value="1"/>
</dbReference>
<dbReference type="AlphaFoldDB" id="A0A7G5MNP4"/>
<feature type="compositionally biased region" description="Acidic residues" evidence="2">
    <location>
        <begin position="313"/>
        <end position="335"/>
    </location>
</feature>
<name>A0A7G5MNP4_9FIRM</name>
<evidence type="ECO:0000313" key="3">
    <source>
        <dbReference type="EMBL" id="QMW76237.1"/>
    </source>
</evidence>
<gene>
    <name evidence="3" type="ORF">E5259_00735</name>
</gene>
<feature type="compositionally biased region" description="Basic and acidic residues" evidence="2">
    <location>
        <begin position="337"/>
        <end position="348"/>
    </location>
</feature>
<proteinExistence type="predicted"/>
<evidence type="ECO:0000313" key="4">
    <source>
        <dbReference type="Proteomes" id="UP000515789"/>
    </source>
</evidence>
<evidence type="ECO:0000256" key="2">
    <source>
        <dbReference type="SAM" id="MobiDB-lite"/>
    </source>
</evidence>
<dbReference type="Gene3D" id="3.40.50.300">
    <property type="entry name" value="P-loop containing nucleotide triphosphate hydrolases"/>
    <property type="match status" value="1"/>
</dbReference>
<feature type="compositionally biased region" description="Basic and acidic residues" evidence="2">
    <location>
        <begin position="570"/>
        <end position="583"/>
    </location>
</feature>
<dbReference type="Pfam" id="PF13181">
    <property type="entry name" value="TPR_8"/>
    <property type="match status" value="1"/>
</dbReference>
<dbReference type="InterPro" id="IPR027417">
    <property type="entry name" value="P-loop_NTPase"/>
</dbReference>
<feature type="region of interest" description="Disordered" evidence="2">
    <location>
        <begin position="305"/>
        <end position="382"/>
    </location>
</feature>
<evidence type="ECO:0000256" key="1">
    <source>
        <dbReference type="PROSITE-ProRule" id="PRU00339"/>
    </source>
</evidence>
<dbReference type="InterPro" id="IPR019734">
    <property type="entry name" value="TPR_rpt"/>
</dbReference>
<keyword evidence="1" id="KW-0802">TPR repeat</keyword>
<dbReference type="Gene3D" id="1.25.40.10">
    <property type="entry name" value="Tetratricopeptide repeat domain"/>
    <property type="match status" value="1"/>
</dbReference>
<reference evidence="3 4" key="1">
    <citation type="submission" date="2019-04" db="EMBL/GenBank/DDBJ databases">
        <authorList>
            <person name="Schori C."/>
            <person name="Ahrens C."/>
        </authorList>
    </citation>
    <scope>NUCLEOTIDE SEQUENCE [LARGE SCALE GENOMIC DNA]</scope>
    <source>
        <strain evidence="3 4">DSM 2950</strain>
    </source>
</reference>
<dbReference type="EMBL" id="CP039126">
    <property type="protein sequence ID" value="QMW76237.1"/>
    <property type="molecule type" value="Genomic_DNA"/>
</dbReference>
<dbReference type="SUPFAM" id="SSF48452">
    <property type="entry name" value="TPR-like"/>
    <property type="match status" value="1"/>
</dbReference>
<feature type="region of interest" description="Disordered" evidence="2">
    <location>
        <begin position="423"/>
        <end position="586"/>
    </location>
</feature>
<dbReference type="Proteomes" id="UP000515789">
    <property type="component" value="Chromosome"/>
</dbReference>
<feature type="compositionally biased region" description="Basic and acidic residues" evidence="2">
    <location>
        <begin position="495"/>
        <end position="516"/>
    </location>
</feature>
<protein>
    <submittedName>
        <fullName evidence="3">Uncharacterized protein</fullName>
    </submittedName>
</protein>
<dbReference type="InterPro" id="IPR011990">
    <property type="entry name" value="TPR-like_helical_dom_sf"/>
</dbReference>
<sequence length="970" mass="107096">MSEDYSKLKNILTEVKTVDKNEYRAKLDVINDLVDRQDYKGALEIVDTIDWRRVRSARTLCMVGEIYEANKRYEDSRKLLILAHQRAPIGKTVIYRLVELAIKMGNFDEAIDYFNQFVEISPNDNSRYILKYKIYRGRRSPIQEQIAILEEYKGREYTERWSYELARLYAKAGMKDKCVEECDDLILWFSEGKYVIKAMELKMKYAPLSLSQEEKYRNRLVESSPEKAAAAAAATITAATQAASKLVSQSVGTGVLEQNTDEMPHIESVRSRATGKAPEEVSVFSPILETTGVLQDKIAKGIRDVFSGGPREEEPETETEETADSAAEDTEDYSIQDDTKDYVVKDLEPDNPASLGSVTPAAKESPVSRTVEAPKPKAVKAQEPVREVDLDAILAETAGELAQAVAKVSEGVAPAGAAVADTHSFTAQNADVTPVTEAEKAEEAASQIEAAVSEKAEEPVYQTDAAAPEKLEEPVYQAAAAEKAEEPVYQTEAAEPEKTEEPAYRAEAAESEKAEEPVYQTEAAEPEKTEEPAYQTEAAESEKTEEPASQTEAVESEKTEEPAYQTEAAESERIEEPAYRAEADTQEETVFAEEEIPGQPSMADIMAEAAVTSEADIPDGRTIEIPVEEVRAGLGGMTIDLQKALESAVMEPESPAQTEDTVQSGNVVQSDAMMQSGASVQPEDSENEFIHTVAEDKRMPAEASMSPAGIATESILRHHLTPEEQKRLFTYFAPIPGLTQQITEALDIAQESACAKTSKSGNIVITGREGAGKTRLSEGLIKAICKERHMEGAKIAYLDAQKMNEKDPAYVVDKLAGGFLVVENASSLQSDVIEKLSKAMEFRTNRLTVILEDLKPGIQNLEKMYPEFMEKFDSRVVIPVFTNDELVSFAKTYSKEMGYKIDDMAVLALYTLIGDNQDEDDPVSVGQVKEMMDSAIKRASRGGRRPGKKVAKRHLDESGRIMLYEKDFDV</sequence>
<feature type="repeat" description="TPR" evidence="1">
    <location>
        <begin position="91"/>
        <end position="124"/>
    </location>
</feature>
<accession>A0A7G5MNP4</accession>